<keyword evidence="2" id="KW-1185">Reference proteome</keyword>
<proteinExistence type="predicted"/>
<dbReference type="EMBL" id="VFIA01000026">
    <property type="protein sequence ID" value="MBC3793400.1"/>
    <property type="molecule type" value="Genomic_DNA"/>
</dbReference>
<evidence type="ECO:0000313" key="1">
    <source>
        <dbReference type="EMBL" id="MBC3793400.1"/>
    </source>
</evidence>
<reference evidence="1 2" key="1">
    <citation type="submission" date="2019-06" db="EMBL/GenBank/DDBJ databases">
        <title>Spirosoma utsteinense sp. nov. isolated from Antarctic ice-free soils.</title>
        <authorList>
            <person name="Tahon G."/>
        </authorList>
    </citation>
    <scope>NUCLEOTIDE SEQUENCE [LARGE SCALE GENOMIC DNA]</scope>
    <source>
        <strain evidence="1 2">LMG 31447</strain>
    </source>
</reference>
<gene>
    <name evidence="1" type="ORF">FH603_3918</name>
</gene>
<sequence>MVELTNALLIRLHKIQQADVTFLKAGDYPLQPFELFPKPAIDRLCHALDLANFLHGRHHLVAYLHHLLLLEVPVRFQETGMTRCVSLLANTRSMMQASC</sequence>
<accession>A0ABR6WA04</accession>
<comment type="caution">
    <text evidence="1">The sequence shown here is derived from an EMBL/GenBank/DDBJ whole genome shotgun (WGS) entry which is preliminary data.</text>
</comment>
<protein>
    <submittedName>
        <fullName evidence="1">Uncharacterized protein</fullName>
    </submittedName>
</protein>
<dbReference type="Proteomes" id="UP000700732">
    <property type="component" value="Unassembled WGS sequence"/>
</dbReference>
<name>A0ABR6WA04_9BACT</name>
<evidence type="ECO:0000313" key="2">
    <source>
        <dbReference type="Proteomes" id="UP000700732"/>
    </source>
</evidence>
<organism evidence="1 2">
    <name type="scientific">Spirosoma utsteinense</name>
    <dbReference type="NCBI Taxonomy" id="2585773"/>
    <lineage>
        <taxon>Bacteria</taxon>
        <taxon>Pseudomonadati</taxon>
        <taxon>Bacteroidota</taxon>
        <taxon>Cytophagia</taxon>
        <taxon>Cytophagales</taxon>
        <taxon>Cytophagaceae</taxon>
        <taxon>Spirosoma</taxon>
    </lineage>
</organism>